<dbReference type="GO" id="GO:0015562">
    <property type="term" value="F:efflux transmembrane transporter activity"/>
    <property type="evidence" value="ECO:0007669"/>
    <property type="project" value="InterPro"/>
</dbReference>
<keyword evidence="4" id="KW-1134">Transmembrane beta strand</keyword>
<feature type="chain" id="PRO_5011550298" evidence="8">
    <location>
        <begin position="28"/>
        <end position="489"/>
    </location>
</feature>
<dbReference type="STRING" id="1227077.SAMN04515668_0260"/>
<dbReference type="AlphaFoldDB" id="A0A1I5SZN7"/>
<protein>
    <submittedName>
        <fullName evidence="9">Outer membrane protein TolC</fullName>
    </submittedName>
</protein>
<dbReference type="InterPro" id="IPR003423">
    <property type="entry name" value="OMP_efflux"/>
</dbReference>
<evidence type="ECO:0000256" key="2">
    <source>
        <dbReference type="ARBA" id="ARBA00007613"/>
    </source>
</evidence>
<dbReference type="PANTHER" id="PTHR30026:SF23">
    <property type="entry name" value="TO APRF-PUTATIVE OUTER MEMBRANE EFFLUX PROTEIN OR SECRETED ALKALINE PHOSPHATASE-RELATED"/>
    <property type="match status" value="1"/>
</dbReference>
<keyword evidence="6" id="KW-0472">Membrane</keyword>
<keyword evidence="10" id="KW-1185">Reference proteome</keyword>
<name>A0A1I5SZN7_HYMAR</name>
<dbReference type="PANTHER" id="PTHR30026">
    <property type="entry name" value="OUTER MEMBRANE PROTEIN TOLC"/>
    <property type="match status" value="1"/>
</dbReference>
<reference evidence="10" key="1">
    <citation type="submission" date="2016-10" db="EMBL/GenBank/DDBJ databases">
        <authorList>
            <person name="Varghese N."/>
            <person name="Submissions S."/>
        </authorList>
    </citation>
    <scope>NUCLEOTIDE SEQUENCE [LARGE SCALE GENOMIC DNA]</scope>
    <source>
        <strain evidence="10">OR362-8,ATCC BAA-1266,JCM 13504</strain>
    </source>
</reference>
<evidence type="ECO:0000256" key="7">
    <source>
        <dbReference type="ARBA" id="ARBA00023237"/>
    </source>
</evidence>
<evidence type="ECO:0000256" key="1">
    <source>
        <dbReference type="ARBA" id="ARBA00004442"/>
    </source>
</evidence>
<accession>A0A1I5SZN7</accession>
<dbReference type="OrthoDB" id="581172at2"/>
<evidence type="ECO:0000313" key="9">
    <source>
        <dbReference type="EMBL" id="SFP76243.1"/>
    </source>
</evidence>
<dbReference type="Pfam" id="PF02321">
    <property type="entry name" value="OEP"/>
    <property type="match status" value="2"/>
</dbReference>
<comment type="subcellular location">
    <subcellularLocation>
        <location evidence="1">Cell outer membrane</location>
    </subcellularLocation>
</comment>
<comment type="similarity">
    <text evidence="2">Belongs to the outer membrane factor (OMF) (TC 1.B.17) family.</text>
</comment>
<evidence type="ECO:0000256" key="6">
    <source>
        <dbReference type="ARBA" id="ARBA00023136"/>
    </source>
</evidence>
<dbReference type="InterPro" id="IPR051906">
    <property type="entry name" value="TolC-like"/>
</dbReference>
<sequence length="489" mass="55121">MSKLNQVLKSVLRPIALVLALAGPLCAQTSPAAGDSAVFGLNDFYRFVTERHPVARQAGLLPERAQQEVRQARGAFDPRAESKFYGKEFDGKSYFYDWDNALRVPIWLGGIDLRAGYERGVGTYVNPQEFTSPAGLSYVGISVPLGQGFLIDERRAALRIAQAMVGLAEAERRAALNKLILTATKDYWEWSLSYQRYQLLRNNRDLGRVRFEATRERVRQGDLAAIDSVEALTELQNRETQLAQALGQWQNATLMVSNYLWDQNSQPRELPATARPQLLPPPLTWRDYPRDSLQQNLGQAQEFHPDLLKTRAKLEGLGIERRLVRNKLLPKLSLDANLLHGGQPFSLESRSPSTYAGGYLANNYKVGFSFAQPLFLRQERGKLQVNALKIREAELGLEQDARFVQTAVQMNANEWQALVQQLRMQAQAVENYQRLRDGEQIRFENGESTVFLLNSREASLVNSRLKLAELQAKYGQVQAGRVFSLGGLL</sequence>
<evidence type="ECO:0000256" key="8">
    <source>
        <dbReference type="SAM" id="SignalP"/>
    </source>
</evidence>
<evidence type="ECO:0000256" key="3">
    <source>
        <dbReference type="ARBA" id="ARBA00022448"/>
    </source>
</evidence>
<keyword evidence="5" id="KW-0812">Transmembrane</keyword>
<dbReference type="GO" id="GO:0009279">
    <property type="term" value="C:cell outer membrane"/>
    <property type="evidence" value="ECO:0007669"/>
    <property type="project" value="UniProtKB-SubCell"/>
</dbReference>
<dbReference type="Gene3D" id="1.20.1600.10">
    <property type="entry name" value="Outer membrane efflux proteins (OEP)"/>
    <property type="match status" value="1"/>
</dbReference>
<dbReference type="SUPFAM" id="SSF56954">
    <property type="entry name" value="Outer membrane efflux proteins (OEP)"/>
    <property type="match status" value="1"/>
</dbReference>
<keyword evidence="7" id="KW-0998">Cell outer membrane</keyword>
<evidence type="ECO:0000256" key="5">
    <source>
        <dbReference type="ARBA" id="ARBA00022692"/>
    </source>
</evidence>
<proteinExistence type="inferred from homology"/>
<keyword evidence="8" id="KW-0732">Signal</keyword>
<gene>
    <name evidence="9" type="ORF">SAMN04515668_0260</name>
</gene>
<dbReference type="EMBL" id="FOXS01000001">
    <property type="protein sequence ID" value="SFP76243.1"/>
    <property type="molecule type" value="Genomic_DNA"/>
</dbReference>
<dbReference type="GO" id="GO:1990281">
    <property type="term" value="C:efflux pump complex"/>
    <property type="evidence" value="ECO:0007669"/>
    <property type="project" value="TreeGrafter"/>
</dbReference>
<evidence type="ECO:0000313" key="10">
    <source>
        <dbReference type="Proteomes" id="UP000199029"/>
    </source>
</evidence>
<dbReference type="Proteomes" id="UP000199029">
    <property type="component" value="Unassembled WGS sequence"/>
</dbReference>
<feature type="signal peptide" evidence="8">
    <location>
        <begin position="1"/>
        <end position="27"/>
    </location>
</feature>
<dbReference type="GO" id="GO:0015288">
    <property type="term" value="F:porin activity"/>
    <property type="evidence" value="ECO:0007669"/>
    <property type="project" value="TreeGrafter"/>
</dbReference>
<evidence type="ECO:0000256" key="4">
    <source>
        <dbReference type="ARBA" id="ARBA00022452"/>
    </source>
</evidence>
<organism evidence="9 10">
    <name type="scientific">Hymenobacter arizonensis</name>
    <name type="common">Siccationidurans arizonensis</name>
    <dbReference type="NCBI Taxonomy" id="1227077"/>
    <lineage>
        <taxon>Bacteria</taxon>
        <taxon>Pseudomonadati</taxon>
        <taxon>Bacteroidota</taxon>
        <taxon>Cytophagia</taxon>
        <taxon>Cytophagales</taxon>
        <taxon>Hymenobacteraceae</taxon>
        <taxon>Hymenobacter</taxon>
    </lineage>
</organism>
<keyword evidence="3" id="KW-0813">Transport</keyword>